<feature type="compositionally biased region" description="Basic residues" evidence="2">
    <location>
        <begin position="1777"/>
        <end position="1795"/>
    </location>
</feature>
<feature type="compositionally biased region" description="Low complexity" evidence="2">
    <location>
        <begin position="2129"/>
        <end position="2149"/>
    </location>
</feature>
<name>A0A034VD12_BACDO</name>
<feature type="region of interest" description="Disordered" evidence="2">
    <location>
        <begin position="1694"/>
        <end position="1721"/>
    </location>
</feature>
<sequence>MATFNGHSTSTATDLLGSSVAVAAATEHFERSTAAATTTFLLPSTATANGAPLHLEPFSLAGGPHFVTTTTSPLSGANVGHHHHPHQQQQHHHHQQTNSTSTSYTFVQIKREPCQVSEVTSANCHQTQQQQHHQQHHVSTSSTGGSGIGIGVGMGVGVASSTSSCSASISAASKTMSSSSTLTTLVKIEASSPKVNEMDKTPTVNTLAAAPTMSNTNNTVPIGIAVARKRPQEAAGTLSNAAPIPMQQTLNKDMNCFGIRVADLGGVSTGCSNIYFTGNGDLVTGSATAEELALSAAGVQSVNRAPSTFWQYQNALPLESVISMSPATVGLQYSRDASRSQVVLLPATPAALGISNFPIYTPTDPFQQAAAFVWPSYIPQGTTPASAAAAATLQPPPNFIFPSMSPHSTLQPQSYATSLQLFGSNYLTAAAAAAAAAAATSTLCQHNQQQTNTQQTTSSINLSLAAPGGMPPNGSGSSLIGSINSSNNTSSSSSRFLSLATTGASASNILEAPKPQKTLQSTLTLPQPVPPPSTAALPPPPSLILPPAALKIEEWSATDFMTAAAVAAGKPHHASLGTTPTLNFDGRDKTTTNTTNLLDLHNATAANAQALNLMRLPTPPTSATMESAAAAAGGPQLQPQILFQTASTPSPALLNLSASLQRGTAGNVAGATTTVTPTGIFINGGGTTGPPTAISTTIGPPTPLGDETTAINFKTSPVEAAPPQSVSGIVVGVPRAINNSGQAPQSGPPPQMQDVNIQTDTPVCSDDENSTCPLAIQQQQLHTAQANSMNSPSYNNDGEVYEPLELTKQSCHNVGVHCSDADGPPITTTPTTTTSETNNIVCHNTVNATANGEAESYEVVTQQPPPSSSAGEIVPMLPGNEPVHYNERQQQPQQSGPEDLTGLELLSNISTSTLANKGIGVGAGMTMVRVKQEPLDHMDAPVSSMSDELSSSTVVPSLPSQMPQFITQQSDGPQPVSGSCDSYVPREAEMQRQPTPLPLLAHSLPPAPASNVPTTVVEPLGGLNLLCALAEQRIQEEVQSSGGNLFAESESPPLSRSTSSFGRQETPELQNHSHPSRLEQSSSFPSMEGIELPSTSGLGLGIGGSGGAEPPVKRKKHKHSKSSKSSSSSTLAGGVKKSQRCSKKSKKKYAKEKRKHKQQQQQLLASAAAAAAASASASDDVDFEDEQLQQELKGAFNRIDPNFQLRFGQWANAQEIFELMESDMRLRLAEITRQYRKKKRKLDEMSKNKKKKKCAKLLAAQQLQQQQSTLSLSSLSTGSVGCGLSSTSGGTSLPLCDYKFPKFSTNSGVVAATSTPYLNRSSFLRFGEKPPSATSTLPHAQFPPPECENSEDNNTLSASSSTGPSMPVYKPVRLGPSALAGAVAAASLGVDIRNSGTPQRHAQKHTSADKSTSSAIVCKEPKLMVGVTSTSASVASNRRLKEAHSSSSEEQSPASVSSALIQKLGTNVKQQTSKQQRQEQHLSPATQTSQSPQSQQQAYRKAIDPRDHQLMLTSDHLYRKETRVLTDMGGLFYAGVMKPLQPPDVYAITLDGERGNKSHIMSREEIFKDTILEVAPKSVESVPVGTRLCAYWSQQYRCLYPGRAIESESSDDGETPNDSVSVEFDDGDSGRIRLQNIRLLLSDYPIVEYNDNPLYSLGKHKKSSACARTANGSGSSHNSNDAHDHISTFALPDMSATAPSTCSSEPPTQSAKDISTQRKEKKRIKNLKKKTQAAAALAANASANTNVSTVTVNGGLPSVASTVNGKNGVDDAAESNRKHHKHKKRKKHKKHHHRKANGECEAINGANNTFVIKNAGLTPSGSFLTSTPTTYKGKREYASTVGDNHSNNTLMETDVDDIAEGHVVPAVARMAQTQGGAFQAVAGHSKSQTQSASACLPAAAAIKMETAPSTAASNAKVKTEHLDMEEESTSNMMSELSDENKCDDEEVEHNNSKGSKIAAFLPERQLWGWQGKAYRKAGTKGRARKQFYKTIKRGKETITVGDCAVFLSTGRPDRPYIGRIESMWETTSSNKVVRVRWFYHPEETTGCPNLKYPGALFESPHEDENDVQTISHRCEVLPFERYFAKFGADSKQYQSIYDNNDTYYLAGYYNPRVQVLNLQEEIPTLKAEQQQQQPKQLEQQPLQEQQQQQNDIDIANINAVVD</sequence>
<feature type="region of interest" description="Disordered" evidence="2">
    <location>
        <begin position="1040"/>
        <end position="1163"/>
    </location>
</feature>
<gene>
    <name evidence="4" type="primary">WGE</name>
</gene>
<dbReference type="PANTHER" id="PTHR12505:SF24">
    <property type="entry name" value="PROTEIN WINGED EYE"/>
    <property type="match status" value="1"/>
</dbReference>
<evidence type="ECO:0000256" key="1">
    <source>
        <dbReference type="SAM" id="Coils"/>
    </source>
</evidence>
<protein>
    <submittedName>
        <fullName evidence="4">Protein winged eye</fullName>
    </submittedName>
</protein>
<feature type="region of interest" description="Disordered" evidence="2">
    <location>
        <begin position="1329"/>
        <end position="1367"/>
    </location>
</feature>
<feature type="compositionally biased region" description="Low complexity" evidence="2">
    <location>
        <begin position="472"/>
        <end position="494"/>
    </location>
</feature>
<feature type="compositionally biased region" description="Polar residues" evidence="2">
    <location>
        <begin position="1061"/>
        <end position="1085"/>
    </location>
</feature>
<proteinExistence type="predicted"/>
<dbReference type="SMART" id="SM00439">
    <property type="entry name" value="BAH"/>
    <property type="match status" value="1"/>
</dbReference>
<feature type="region of interest" description="Disordered" evidence="2">
    <location>
        <begin position="861"/>
        <end position="900"/>
    </location>
</feature>
<dbReference type="EMBL" id="GAKP01019296">
    <property type="protein sequence ID" value="JAC39656.1"/>
    <property type="molecule type" value="Transcribed_RNA"/>
</dbReference>
<dbReference type="CDD" id="cd04714">
    <property type="entry name" value="BAH_BAHCC1"/>
    <property type="match status" value="1"/>
</dbReference>
<dbReference type="Pfam" id="PF21744">
    <property type="entry name" value="BAHCC1-like_Tudor"/>
    <property type="match status" value="1"/>
</dbReference>
<dbReference type="InterPro" id="IPR048924">
    <property type="entry name" value="BAHCC1-like_Tudor"/>
</dbReference>
<dbReference type="Gene3D" id="2.30.30.490">
    <property type="match status" value="1"/>
</dbReference>
<feature type="compositionally biased region" description="Low complexity" evidence="2">
    <location>
        <begin position="125"/>
        <end position="143"/>
    </location>
</feature>
<dbReference type="CDD" id="cd20397">
    <property type="entry name" value="Tudor_BAHCC1-like"/>
    <property type="match status" value="1"/>
</dbReference>
<feature type="region of interest" description="Disordered" evidence="2">
    <location>
        <begin position="1761"/>
        <end position="1796"/>
    </location>
</feature>
<feature type="region of interest" description="Disordered" evidence="2">
    <location>
        <begin position="2126"/>
        <end position="2150"/>
    </location>
</feature>
<dbReference type="InterPro" id="IPR052429">
    <property type="entry name" value="BAH_domain_protein"/>
</dbReference>
<evidence type="ECO:0000259" key="3">
    <source>
        <dbReference type="PROSITE" id="PS51038"/>
    </source>
</evidence>
<feature type="compositionally biased region" description="Basic residues" evidence="2">
    <location>
        <begin position="1113"/>
        <end position="1122"/>
    </location>
</feature>
<feature type="region of interest" description="Disordered" evidence="2">
    <location>
        <begin position="125"/>
        <end position="146"/>
    </location>
</feature>
<feature type="compositionally biased region" description="Polar residues" evidence="2">
    <location>
        <begin position="1352"/>
        <end position="1364"/>
    </location>
</feature>
<feature type="region of interest" description="Disordered" evidence="2">
    <location>
        <begin position="1607"/>
        <end position="1626"/>
    </location>
</feature>
<feature type="region of interest" description="Disordered" evidence="2">
    <location>
        <begin position="462"/>
        <end position="494"/>
    </location>
</feature>
<dbReference type="Gene3D" id="2.30.30.140">
    <property type="match status" value="1"/>
</dbReference>
<feature type="compositionally biased region" description="Low complexity" evidence="2">
    <location>
        <begin position="1048"/>
        <end position="1060"/>
    </location>
</feature>
<dbReference type="PANTHER" id="PTHR12505">
    <property type="entry name" value="PHD FINGER TRANSCRIPTION FACTOR"/>
    <property type="match status" value="1"/>
</dbReference>
<dbReference type="InterPro" id="IPR043151">
    <property type="entry name" value="BAH_sf"/>
</dbReference>
<reference evidence="4" key="1">
    <citation type="journal article" date="2014" name="BMC Genomics">
        <title>Characterizing the developmental transcriptome of the oriental fruit fly, Bactrocera dorsalis (Diptera: Tephritidae) through comparative genomic analysis with Drosophila melanogaster utilizing modENCODE datasets.</title>
        <authorList>
            <person name="Geib S.M."/>
            <person name="Calla B."/>
            <person name="Hall B."/>
            <person name="Hou S."/>
            <person name="Manoukis N.C."/>
        </authorList>
    </citation>
    <scope>NUCLEOTIDE SEQUENCE</scope>
    <source>
        <strain evidence="4">Punador</strain>
    </source>
</reference>
<feature type="coiled-coil region" evidence="1">
    <location>
        <begin position="1228"/>
        <end position="1255"/>
    </location>
</feature>
<feature type="region of interest" description="Disordered" evidence="2">
    <location>
        <begin position="1394"/>
        <end position="1415"/>
    </location>
</feature>
<dbReference type="Pfam" id="PF01426">
    <property type="entry name" value="BAH"/>
    <property type="match status" value="1"/>
</dbReference>
<evidence type="ECO:0000313" key="4">
    <source>
        <dbReference type="EMBL" id="JAC39655.1"/>
    </source>
</evidence>
<feature type="compositionally biased region" description="Low complexity" evidence="2">
    <location>
        <begin position="1445"/>
        <end position="1459"/>
    </location>
</feature>
<dbReference type="InterPro" id="IPR047419">
    <property type="entry name" value="Tudor_WGE"/>
</dbReference>
<dbReference type="OrthoDB" id="6426227at2759"/>
<feature type="domain" description="BAH" evidence="3">
    <location>
        <begin position="1996"/>
        <end position="2120"/>
    </location>
</feature>
<dbReference type="InterPro" id="IPR056841">
    <property type="entry name" value="TNRC18_BAHCC1-like_SH3"/>
</dbReference>
<dbReference type="EMBL" id="GAKP01019297">
    <property type="protein sequence ID" value="JAC39655.1"/>
    <property type="molecule type" value="Transcribed_RNA"/>
</dbReference>
<dbReference type="InterPro" id="IPR001025">
    <property type="entry name" value="BAH_dom"/>
</dbReference>
<feature type="compositionally biased region" description="Low complexity" evidence="2">
    <location>
        <begin position="1483"/>
        <end position="1498"/>
    </location>
</feature>
<accession>A0A034VD12</accession>
<feature type="compositionally biased region" description="Basic residues" evidence="2">
    <location>
        <begin position="80"/>
        <end position="95"/>
    </location>
</feature>
<evidence type="ECO:0000256" key="2">
    <source>
        <dbReference type="SAM" id="MobiDB-lite"/>
    </source>
</evidence>
<feature type="region of interest" description="Disordered" evidence="2">
    <location>
        <begin position="1429"/>
        <end position="1506"/>
    </location>
</feature>
<feature type="compositionally biased region" description="Basic residues" evidence="2">
    <location>
        <begin position="1137"/>
        <end position="1158"/>
    </location>
</feature>
<dbReference type="Pfam" id="PF24912">
    <property type="entry name" value="SH3_TNRC18"/>
    <property type="match status" value="1"/>
</dbReference>
<feature type="compositionally biased region" description="Polar residues" evidence="2">
    <location>
        <begin position="1697"/>
        <end position="1714"/>
    </location>
</feature>
<dbReference type="GO" id="GO:0003682">
    <property type="term" value="F:chromatin binding"/>
    <property type="evidence" value="ECO:0007669"/>
    <property type="project" value="InterPro"/>
</dbReference>
<feature type="compositionally biased region" description="Gly residues" evidence="2">
    <location>
        <begin position="1098"/>
        <end position="1107"/>
    </location>
</feature>
<dbReference type="PROSITE" id="PS51038">
    <property type="entry name" value="BAH"/>
    <property type="match status" value="1"/>
</dbReference>
<keyword evidence="1" id="KW-0175">Coiled coil</keyword>
<feature type="region of interest" description="Disordered" evidence="2">
    <location>
        <begin position="69"/>
        <end position="104"/>
    </location>
</feature>
<organism evidence="4">
    <name type="scientific">Bactrocera dorsalis</name>
    <name type="common">Oriental fruit fly</name>
    <name type="synonym">Dacus dorsalis</name>
    <dbReference type="NCBI Taxonomy" id="27457"/>
    <lineage>
        <taxon>Eukaryota</taxon>
        <taxon>Metazoa</taxon>
        <taxon>Ecdysozoa</taxon>
        <taxon>Arthropoda</taxon>
        <taxon>Hexapoda</taxon>
        <taxon>Insecta</taxon>
        <taxon>Pterygota</taxon>
        <taxon>Neoptera</taxon>
        <taxon>Endopterygota</taxon>
        <taxon>Diptera</taxon>
        <taxon>Brachycera</taxon>
        <taxon>Muscomorpha</taxon>
        <taxon>Tephritoidea</taxon>
        <taxon>Tephritidae</taxon>
        <taxon>Bactrocera</taxon>
        <taxon>Bactrocera</taxon>
    </lineage>
</organism>